<evidence type="ECO:0000256" key="7">
    <source>
        <dbReference type="ARBA" id="ARBA00023136"/>
    </source>
</evidence>
<dbReference type="Gene3D" id="3.30.1520.10">
    <property type="entry name" value="Phox-like domain"/>
    <property type="match status" value="1"/>
</dbReference>
<dbReference type="CDD" id="cd06860">
    <property type="entry name" value="PX_SNX7_30_like"/>
    <property type="match status" value="1"/>
</dbReference>
<keyword evidence="4" id="KW-0813">Transport</keyword>
<dbReference type="AlphaFoldDB" id="A0A9P0G7B0"/>
<dbReference type="GO" id="GO:0035091">
    <property type="term" value="F:phosphatidylinositol binding"/>
    <property type="evidence" value="ECO:0007669"/>
    <property type="project" value="InterPro"/>
</dbReference>
<dbReference type="PANTHER" id="PTHR45949:SF2">
    <property type="entry name" value="SORTING NEXIN-4"/>
    <property type="match status" value="1"/>
</dbReference>
<dbReference type="Pfam" id="PF00787">
    <property type="entry name" value="PX"/>
    <property type="match status" value="1"/>
</dbReference>
<evidence type="ECO:0000256" key="1">
    <source>
        <dbReference type="ARBA" id="ARBA00004184"/>
    </source>
</evidence>
<dbReference type="GO" id="GO:0000422">
    <property type="term" value="P:autophagy of mitochondrion"/>
    <property type="evidence" value="ECO:0007669"/>
    <property type="project" value="TreeGrafter"/>
</dbReference>
<dbReference type="PANTHER" id="PTHR45949">
    <property type="entry name" value="SORTING NEXIN-4"/>
    <property type="match status" value="1"/>
</dbReference>
<name>A0A9P0G7B0_9CUCU</name>
<dbReference type="InterPro" id="IPR027267">
    <property type="entry name" value="AH/BAR_dom_sf"/>
</dbReference>
<dbReference type="GO" id="GO:0061709">
    <property type="term" value="P:reticulophagy"/>
    <property type="evidence" value="ECO:0007669"/>
    <property type="project" value="TreeGrafter"/>
</dbReference>
<evidence type="ECO:0000256" key="2">
    <source>
        <dbReference type="ARBA" id="ARBA00004496"/>
    </source>
</evidence>
<evidence type="ECO:0000256" key="8">
    <source>
        <dbReference type="SAM" id="Coils"/>
    </source>
</evidence>
<evidence type="ECO:0000256" key="6">
    <source>
        <dbReference type="ARBA" id="ARBA00023121"/>
    </source>
</evidence>
<dbReference type="EMBL" id="OV651825">
    <property type="protein sequence ID" value="CAH1102558.1"/>
    <property type="molecule type" value="Genomic_DNA"/>
</dbReference>
<dbReference type="Proteomes" id="UP001153636">
    <property type="component" value="Chromosome 13"/>
</dbReference>
<feature type="domain" description="PX" evidence="9">
    <location>
        <begin position="79"/>
        <end position="199"/>
    </location>
</feature>
<dbReference type="Gene3D" id="1.20.1270.60">
    <property type="entry name" value="Arfaptin homology (AH) domain/BAR domain"/>
    <property type="match status" value="1"/>
</dbReference>
<comment type="similarity">
    <text evidence="3">Belongs to the sorting nexin family.</text>
</comment>
<keyword evidence="6" id="KW-0446">Lipid-binding</keyword>
<evidence type="ECO:0000256" key="4">
    <source>
        <dbReference type="ARBA" id="ARBA00022448"/>
    </source>
</evidence>
<dbReference type="GO" id="GO:0034727">
    <property type="term" value="P:piecemeal microautophagy of the nucleus"/>
    <property type="evidence" value="ECO:0007669"/>
    <property type="project" value="TreeGrafter"/>
</dbReference>
<accession>A0A9P0G7B0</accession>
<dbReference type="Pfam" id="PF09325">
    <property type="entry name" value="Vps5"/>
    <property type="match status" value="1"/>
</dbReference>
<evidence type="ECO:0000313" key="11">
    <source>
        <dbReference type="Proteomes" id="UP001153636"/>
    </source>
</evidence>
<dbReference type="SUPFAM" id="SSF103657">
    <property type="entry name" value="BAR/IMD domain-like"/>
    <property type="match status" value="1"/>
</dbReference>
<evidence type="ECO:0000256" key="5">
    <source>
        <dbReference type="ARBA" id="ARBA00022490"/>
    </source>
</evidence>
<proteinExistence type="inferred from homology"/>
<dbReference type="PROSITE" id="PS50195">
    <property type="entry name" value="PX"/>
    <property type="match status" value="1"/>
</dbReference>
<sequence>MIKKLQELEKMASSASAVLDVVAENKEIPSVLKEKEVDPPSVCSDSTYDNSLVQSPSIESFSTIQDIENLAELNMDENSDLCVKIDNPQKHLETLETYITFRITTKVARIEFSDNEYIVHRRYNDFLWLRQKLVECHPFCIVPPLPGKHSLIGQLDRYSKDFILLRMKALNVFITRVTKHPILSCNEHFKFFLTAKSADFTLHRRQRHPIQQKIRTFNHGTSTHSVLKNKHIEFDKTKAYLTTLSEKLLSIEKISSRINKERSEYVTELNSYHPVFTTWATSEPELSELLQNVGGAMERSSAAQHSLVQSYSNTVGNPIKDFLAYIDVAQETLRKRESYQYSYEISMDELNKKHTEKDKLVAIQQNPSHAATGFSLWKQSSCDDKLEKLGTYIPQLIKKVESNQDNLECANESLRSDLQRWQSEKQQCLKKILLDFVNKQINYYQATCNAWEYVANEINQQNASLRSNAK</sequence>
<dbReference type="GO" id="GO:0005769">
    <property type="term" value="C:early endosome"/>
    <property type="evidence" value="ECO:0007669"/>
    <property type="project" value="TreeGrafter"/>
</dbReference>
<gene>
    <name evidence="10" type="ORF">PSYICH_LOCUS3886</name>
</gene>
<dbReference type="SMART" id="SM00312">
    <property type="entry name" value="PX"/>
    <property type="match status" value="1"/>
</dbReference>
<feature type="coiled-coil region" evidence="8">
    <location>
        <begin position="397"/>
        <end position="431"/>
    </location>
</feature>
<keyword evidence="11" id="KW-1185">Reference proteome</keyword>
<keyword evidence="5" id="KW-0963">Cytoplasm</keyword>
<evidence type="ECO:0000256" key="3">
    <source>
        <dbReference type="ARBA" id="ARBA00010883"/>
    </source>
</evidence>
<evidence type="ECO:0000313" key="10">
    <source>
        <dbReference type="EMBL" id="CAH1102558.1"/>
    </source>
</evidence>
<dbReference type="OrthoDB" id="205639at2759"/>
<reference evidence="10" key="1">
    <citation type="submission" date="2022-01" db="EMBL/GenBank/DDBJ databases">
        <authorList>
            <person name="King R."/>
        </authorList>
    </citation>
    <scope>NUCLEOTIDE SEQUENCE</scope>
</reference>
<keyword evidence="7" id="KW-0472">Membrane</keyword>
<dbReference type="SUPFAM" id="SSF64268">
    <property type="entry name" value="PX domain"/>
    <property type="match status" value="1"/>
</dbReference>
<evidence type="ECO:0000259" key="9">
    <source>
        <dbReference type="PROSITE" id="PS50195"/>
    </source>
</evidence>
<dbReference type="InterPro" id="IPR015404">
    <property type="entry name" value="Vps5_C"/>
</dbReference>
<dbReference type="GO" id="GO:0032456">
    <property type="term" value="P:endocytic recycling"/>
    <property type="evidence" value="ECO:0007669"/>
    <property type="project" value="TreeGrafter"/>
</dbReference>
<dbReference type="GO" id="GO:0000407">
    <property type="term" value="C:phagophore assembly site"/>
    <property type="evidence" value="ECO:0007669"/>
    <property type="project" value="TreeGrafter"/>
</dbReference>
<comment type="subcellular location">
    <subcellularLocation>
        <location evidence="2">Cytoplasm</location>
    </subcellularLocation>
    <subcellularLocation>
        <location evidence="1">Endomembrane system</location>
        <topology evidence="1">Peripheral membrane protein</topology>
    </subcellularLocation>
</comment>
<dbReference type="InterPro" id="IPR001683">
    <property type="entry name" value="PX_dom"/>
</dbReference>
<organism evidence="10 11">
    <name type="scientific">Psylliodes chrysocephalus</name>
    <dbReference type="NCBI Taxonomy" id="3402493"/>
    <lineage>
        <taxon>Eukaryota</taxon>
        <taxon>Metazoa</taxon>
        <taxon>Ecdysozoa</taxon>
        <taxon>Arthropoda</taxon>
        <taxon>Hexapoda</taxon>
        <taxon>Insecta</taxon>
        <taxon>Pterygota</taxon>
        <taxon>Neoptera</taxon>
        <taxon>Endopterygota</taxon>
        <taxon>Coleoptera</taxon>
        <taxon>Polyphaga</taxon>
        <taxon>Cucujiformia</taxon>
        <taxon>Chrysomeloidea</taxon>
        <taxon>Chrysomelidae</taxon>
        <taxon>Galerucinae</taxon>
        <taxon>Alticini</taxon>
        <taxon>Psylliodes</taxon>
    </lineage>
</organism>
<dbReference type="InterPro" id="IPR036871">
    <property type="entry name" value="PX_dom_sf"/>
</dbReference>
<dbReference type="GO" id="GO:0015031">
    <property type="term" value="P:protein transport"/>
    <property type="evidence" value="ECO:0007669"/>
    <property type="project" value="TreeGrafter"/>
</dbReference>
<keyword evidence="8" id="KW-0175">Coiled coil</keyword>
<protein>
    <recommendedName>
        <fullName evidence="9">PX domain-containing protein</fullName>
    </recommendedName>
</protein>